<dbReference type="PROSITE" id="PS50151">
    <property type="entry name" value="UVR"/>
    <property type="match status" value="1"/>
</dbReference>
<dbReference type="InterPro" id="IPR000305">
    <property type="entry name" value="GIY-YIG_endonuc"/>
</dbReference>
<accession>X1SQZ0</accession>
<feature type="non-terminal residue" evidence="3">
    <location>
        <position position="243"/>
    </location>
</feature>
<gene>
    <name evidence="3" type="ORF">S12H4_11665</name>
</gene>
<proteinExistence type="predicted"/>
<dbReference type="InterPro" id="IPR050066">
    <property type="entry name" value="UvrABC_protein_C"/>
</dbReference>
<evidence type="ECO:0000259" key="1">
    <source>
        <dbReference type="PROSITE" id="PS50151"/>
    </source>
</evidence>
<feature type="domain" description="UVR" evidence="1">
    <location>
        <begin position="178"/>
        <end position="213"/>
    </location>
</feature>
<dbReference type="InterPro" id="IPR035901">
    <property type="entry name" value="GIY-YIG_endonuc_sf"/>
</dbReference>
<dbReference type="SUPFAM" id="SSF82771">
    <property type="entry name" value="GIY-YIG endonuclease"/>
    <property type="match status" value="1"/>
</dbReference>
<organism evidence="3">
    <name type="scientific">marine sediment metagenome</name>
    <dbReference type="NCBI Taxonomy" id="412755"/>
    <lineage>
        <taxon>unclassified sequences</taxon>
        <taxon>metagenomes</taxon>
        <taxon>ecological metagenomes</taxon>
    </lineage>
</organism>
<dbReference type="PANTHER" id="PTHR30562">
    <property type="entry name" value="UVRC/OXIDOREDUCTASE"/>
    <property type="match status" value="1"/>
</dbReference>
<protein>
    <recommendedName>
        <fullName evidence="4">UVR domain-containing protein</fullName>
    </recommendedName>
</protein>
<dbReference type="PANTHER" id="PTHR30562:SF1">
    <property type="entry name" value="UVRABC SYSTEM PROTEIN C"/>
    <property type="match status" value="1"/>
</dbReference>
<dbReference type="SMART" id="SM00465">
    <property type="entry name" value="GIYc"/>
    <property type="match status" value="1"/>
</dbReference>
<dbReference type="InterPro" id="IPR036876">
    <property type="entry name" value="UVR_dom_sf"/>
</dbReference>
<dbReference type="GO" id="GO:0009380">
    <property type="term" value="C:excinuclease repair complex"/>
    <property type="evidence" value="ECO:0007669"/>
    <property type="project" value="TreeGrafter"/>
</dbReference>
<evidence type="ECO:0000259" key="2">
    <source>
        <dbReference type="PROSITE" id="PS50164"/>
    </source>
</evidence>
<dbReference type="EMBL" id="BARW01005306">
    <property type="protein sequence ID" value="GAI77775.1"/>
    <property type="molecule type" value="Genomic_DNA"/>
</dbReference>
<dbReference type="SUPFAM" id="SSF46600">
    <property type="entry name" value="C-terminal UvrC-binding domain of UvrB"/>
    <property type="match status" value="1"/>
</dbReference>
<dbReference type="Pfam" id="PF02151">
    <property type="entry name" value="UVR"/>
    <property type="match status" value="1"/>
</dbReference>
<comment type="caution">
    <text evidence="3">The sequence shown here is derived from an EMBL/GenBank/DDBJ whole genome shotgun (WGS) entry which is preliminary data.</text>
</comment>
<dbReference type="CDD" id="cd10434">
    <property type="entry name" value="GIY-YIG_UvrC_Cho"/>
    <property type="match status" value="1"/>
</dbReference>
<dbReference type="GO" id="GO:0006289">
    <property type="term" value="P:nucleotide-excision repair"/>
    <property type="evidence" value="ECO:0007669"/>
    <property type="project" value="InterPro"/>
</dbReference>
<dbReference type="Gene3D" id="3.40.1440.10">
    <property type="entry name" value="GIY-YIG endonuclease"/>
    <property type="match status" value="1"/>
</dbReference>
<feature type="domain" description="GIY-YIG" evidence="2">
    <location>
        <begin position="1"/>
        <end position="67"/>
    </location>
</feature>
<reference evidence="3" key="1">
    <citation type="journal article" date="2014" name="Front. Microbiol.">
        <title>High frequency of phylogenetically diverse reductive dehalogenase-homologous genes in deep subseafloor sedimentary metagenomes.</title>
        <authorList>
            <person name="Kawai M."/>
            <person name="Futagami T."/>
            <person name="Toyoda A."/>
            <person name="Takaki Y."/>
            <person name="Nishi S."/>
            <person name="Hori S."/>
            <person name="Arai W."/>
            <person name="Tsubouchi T."/>
            <person name="Morono Y."/>
            <person name="Uchiyama I."/>
            <person name="Ito T."/>
            <person name="Fujiyama A."/>
            <person name="Inagaki F."/>
            <person name="Takami H."/>
        </authorList>
    </citation>
    <scope>NUCLEOTIDE SEQUENCE</scope>
    <source>
        <strain evidence="3">Expedition CK06-06</strain>
    </source>
</reference>
<dbReference type="AlphaFoldDB" id="X1SQZ0"/>
<evidence type="ECO:0008006" key="4">
    <source>
        <dbReference type="Google" id="ProtNLM"/>
    </source>
</evidence>
<dbReference type="InterPro" id="IPR047296">
    <property type="entry name" value="GIY-YIG_UvrC_Cho"/>
</dbReference>
<sequence>MGKALNLRKRVNQYFQKTNYNDPFYEEKIKELVKNIHSIDFIVTENEKEAKILENIQIKKHQPRFNVIMRDSKTYPWVGIFFSEKYPRIRLIRGPEKYSQENLFLGPYTDKKEISRILRDLRKIFPYCSCKNKVKKKKRPCLNYQLKLCPGPCIEAVTKDEYLNNVKQIELFLKGQTEELKGQIEDNMNNAAQSQDFESAAFWRDKLNAIDNSTITQSVLLENKENKDIIGYFNDEGQKYIAM</sequence>
<evidence type="ECO:0000313" key="3">
    <source>
        <dbReference type="EMBL" id="GAI77775.1"/>
    </source>
</evidence>
<name>X1SQZ0_9ZZZZ</name>
<dbReference type="InterPro" id="IPR001943">
    <property type="entry name" value="UVR_dom"/>
</dbReference>
<dbReference type="Gene3D" id="4.10.860.10">
    <property type="entry name" value="UVR domain"/>
    <property type="match status" value="1"/>
</dbReference>
<dbReference type="PROSITE" id="PS50164">
    <property type="entry name" value="GIY_YIG"/>
    <property type="match status" value="1"/>
</dbReference>